<dbReference type="InterPro" id="IPR002200">
    <property type="entry name" value="Elicitin"/>
</dbReference>
<comment type="similarity">
    <text evidence="2">Belongs to the elicitin family.</text>
</comment>
<dbReference type="GO" id="GO:0005576">
    <property type="term" value="C:extracellular region"/>
    <property type="evidence" value="ECO:0007669"/>
    <property type="project" value="UniProtKB-SubCell"/>
</dbReference>
<dbReference type="Pfam" id="PF00964">
    <property type="entry name" value="Elicitin"/>
    <property type="match status" value="1"/>
</dbReference>
<keyword evidence="7" id="KW-0732">Signal</keyword>
<proteinExistence type="inferred from homology"/>
<organism evidence="8 9">
    <name type="scientific">Phytophthora citrophthora</name>
    <dbReference type="NCBI Taxonomy" id="4793"/>
    <lineage>
        <taxon>Eukaryota</taxon>
        <taxon>Sar</taxon>
        <taxon>Stramenopiles</taxon>
        <taxon>Oomycota</taxon>
        <taxon>Peronosporomycetes</taxon>
        <taxon>Peronosporales</taxon>
        <taxon>Peronosporaceae</taxon>
        <taxon>Phytophthora</taxon>
    </lineage>
</organism>
<sequence length="260" mass="29089">MLFGILFFFLLSVFGAVAEDACPPIEIVKYAELYTSPHLHSCQKVSAGFSLVPPMGYPTDPQVKAMCASDACVALNKDVLELKPADCFLSFAGAKLNVFKMAHSFEDGCAKHHEEDKYRPTPKPSKETEYHPTPKPTKYEAHSTPKTTNEEYHPTPKQTKYYQSPKSTESGKNYPTKYYPTTKPTDDKYYTPKPMDNKGHYKPEEPMFVKCDHAANACPKHCAEKEIAKEADAKPPMNGTAFELFPMPNTTYKATASPKI</sequence>
<feature type="region of interest" description="Disordered" evidence="6">
    <location>
        <begin position="113"/>
        <end position="178"/>
    </location>
</feature>
<evidence type="ECO:0000313" key="8">
    <source>
        <dbReference type="EMBL" id="KAK1947200.1"/>
    </source>
</evidence>
<dbReference type="Gene3D" id="1.10.239.10">
    <property type="entry name" value="Elicitin domain"/>
    <property type="match status" value="1"/>
</dbReference>
<evidence type="ECO:0000256" key="6">
    <source>
        <dbReference type="SAM" id="MobiDB-lite"/>
    </source>
</evidence>
<dbReference type="SUPFAM" id="SSF48647">
    <property type="entry name" value="Fungal elicitin"/>
    <property type="match status" value="1"/>
</dbReference>
<feature type="compositionally biased region" description="Basic and acidic residues" evidence="6">
    <location>
        <begin position="113"/>
        <end position="154"/>
    </location>
</feature>
<evidence type="ECO:0000256" key="5">
    <source>
        <dbReference type="ARBA" id="ARBA00023157"/>
    </source>
</evidence>
<dbReference type="AlphaFoldDB" id="A0AAD9GY38"/>
<feature type="signal peptide" evidence="7">
    <location>
        <begin position="1"/>
        <end position="18"/>
    </location>
</feature>
<dbReference type="GO" id="GO:0052040">
    <property type="term" value="P:symbiont-mediated perturbation of host programmed cell death"/>
    <property type="evidence" value="ECO:0007669"/>
    <property type="project" value="UniProtKB-KW"/>
</dbReference>
<feature type="compositionally biased region" description="Polar residues" evidence="6">
    <location>
        <begin position="156"/>
        <end position="171"/>
    </location>
</feature>
<evidence type="ECO:0000256" key="3">
    <source>
        <dbReference type="ARBA" id="ARBA00022525"/>
    </source>
</evidence>
<gene>
    <name evidence="8" type="ORF">P3T76_001210</name>
</gene>
<dbReference type="EMBL" id="JASMQC010000002">
    <property type="protein sequence ID" value="KAK1947200.1"/>
    <property type="molecule type" value="Genomic_DNA"/>
</dbReference>
<comment type="caution">
    <text evidence="8">The sequence shown here is derived from an EMBL/GenBank/DDBJ whole genome shotgun (WGS) entry which is preliminary data.</text>
</comment>
<evidence type="ECO:0000256" key="7">
    <source>
        <dbReference type="SAM" id="SignalP"/>
    </source>
</evidence>
<name>A0AAD9GY38_9STRA</name>
<reference evidence="8" key="1">
    <citation type="submission" date="2023-08" db="EMBL/GenBank/DDBJ databases">
        <title>Reference Genome Resource for the Citrus Pathogen Phytophthora citrophthora.</title>
        <authorList>
            <person name="Moller H."/>
            <person name="Coetzee B."/>
            <person name="Rose L.J."/>
            <person name="Van Niekerk J.M."/>
        </authorList>
    </citation>
    <scope>NUCLEOTIDE SEQUENCE</scope>
    <source>
        <strain evidence="8">STE-U-9442</strain>
    </source>
</reference>
<dbReference type="SMART" id="SM01187">
    <property type="entry name" value="Elicitin"/>
    <property type="match status" value="1"/>
</dbReference>
<feature type="chain" id="PRO_5041905660" evidence="7">
    <location>
        <begin position="19"/>
        <end position="260"/>
    </location>
</feature>
<accession>A0AAD9GY38</accession>
<protein>
    <submittedName>
        <fullName evidence="8">Beta-elicitin cinnamomin</fullName>
    </submittedName>
</protein>
<evidence type="ECO:0000256" key="2">
    <source>
        <dbReference type="ARBA" id="ARBA00009544"/>
    </source>
</evidence>
<dbReference type="InterPro" id="IPR036470">
    <property type="entry name" value="Elicitin_sf"/>
</dbReference>
<dbReference type="Proteomes" id="UP001259832">
    <property type="component" value="Unassembled WGS sequence"/>
</dbReference>
<keyword evidence="4" id="KW-0928">Hypersensitive response elicitation</keyword>
<keyword evidence="9" id="KW-1185">Reference proteome</keyword>
<keyword evidence="5" id="KW-1015">Disulfide bond</keyword>
<evidence type="ECO:0000313" key="9">
    <source>
        <dbReference type="Proteomes" id="UP001259832"/>
    </source>
</evidence>
<evidence type="ECO:0000256" key="1">
    <source>
        <dbReference type="ARBA" id="ARBA00004613"/>
    </source>
</evidence>
<keyword evidence="3" id="KW-0964">Secreted</keyword>
<evidence type="ECO:0000256" key="4">
    <source>
        <dbReference type="ARBA" id="ARBA00022978"/>
    </source>
</evidence>
<comment type="subcellular location">
    <subcellularLocation>
        <location evidence="1">Secreted</location>
    </subcellularLocation>
</comment>